<evidence type="ECO:0000256" key="3">
    <source>
        <dbReference type="ARBA" id="ARBA00022516"/>
    </source>
</evidence>
<evidence type="ECO:0000256" key="12">
    <source>
        <dbReference type="SAM" id="Phobius"/>
    </source>
</evidence>
<dbReference type="GO" id="GO:0016717">
    <property type="term" value="F:oxidoreductase activity, acting on paired donors, with oxidation of a pair of donors resulting in the reduction of molecular oxygen to two molecules of water"/>
    <property type="evidence" value="ECO:0007669"/>
    <property type="project" value="InterPro"/>
</dbReference>
<sequence>MAFIHTVLERPAYGWTNTDGSLVKPTPVQIFKQFLSRLNVINNRRNWLPLMSWLMVLTLAPFFILFLVKYFSLKLLLITFIYSMVVMGTHGTIWYHRYCTHRAFKFSNNFWRFITQNLTLKIIPEEIYVISHHVHHALSDQPGDPYNAQGGFLYCFLADANHQPINRNLSEGDFNRCVKLMQHTGVKANTYAQYKKWGTVANPFYAITGVVLSWIFWGTVFYLLGGFALVCALFGAAGFWAVGVRTFNYEGHGKGKDMRRDGVDHNRDDMSINQLWPGIVAGEWHNNHHLYPKSARSGFKLHQVDTAWYYIKFMHFVGAVSCYHDSKKQFMKTYYTKALPVKLCPKTGLALKEA</sequence>
<dbReference type="PANTHER" id="PTHR11351:SF31">
    <property type="entry name" value="DESATURASE 1, ISOFORM A-RELATED"/>
    <property type="match status" value="1"/>
</dbReference>
<evidence type="ECO:0000256" key="6">
    <source>
        <dbReference type="ARBA" id="ARBA00022989"/>
    </source>
</evidence>
<keyword evidence="6 12" id="KW-1133">Transmembrane helix</keyword>
<comment type="caution">
    <text evidence="14">The sequence shown here is derived from an EMBL/GenBank/DDBJ whole genome shotgun (WGS) entry which is preliminary data.</text>
</comment>
<feature type="transmembrane region" description="Helical" evidence="12">
    <location>
        <begin position="197"/>
        <end position="217"/>
    </location>
</feature>
<dbReference type="EMBL" id="SACK01000004">
    <property type="protein sequence ID" value="RVU00741.1"/>
    <property type="molecule type" value="Genomic_DNA"/>
</dbReference>
<keyword evidence="7" id="KW-0560">Oxidoreductase</keyword>
<accession>A0A437MSV4</accession>
<protein>
    <submittedName>
        <fullName evidence="14">Acyl-CoA desaturase</fullName>
    </submittedName>
</protein>
<evidence type="ECO:0000256" key="8">
    <source>
        <dbReference type="ARBA" id="ARBA00023004"/>
    </source>
</evidence>
<comment type="subcellular location">
    <subcellularLocation>
        <location evidence="1">Membrane</location>
        <topology evidence="1">Multi-pass membrane protein</topology>
    </subcellularLocation>
</comment>
<keyword evidence="11" id="KW-0275">Fatty acid biosynthesis</keyword>
<evidence type="ECO:0000256" key="9">
    <source>
        <dbReference type="ARBA" id="ARBA00023098"/>
    </source>
</evidence>
<dbReference type="Pfam" id="PF00487">
    <property type="entry name" value="FA_desaturase"/>
    <property type="match status" value="1"/>
</dbReference>
<dbReference type="OrthoDB" id="19906at2"/>
<keyword evidence="3" id="KW-0444">Lipid biosynthesis</keyword>
<dbReference type="RefSeq" id="WP_127705208.1">
    <property type="nucleotide sequence ID" value="NZ_SACK01000004.1"/>
</dbReference>
<evidence type="ECO:0000259" key="13">
    <source>
        <dbReference type="Pfam" id="PF00487"/>
    </source>
</evidence>
<evidence type="ECO:0000313" key="15">
    <source>
        <dbReference type="Proteomes" id="UP000282759"/>
    </source>
</evidence>
<keyword evidence="8" id="KW-0408">Iron</keyword>
<evidence type="ECO:0000256" key="1">
    <source>
        <dbReference type="ARBA" id="ARBA00004141"/>
    </source>
</evidence>
<dbReference type="PANTHER" id="PTHR11351">
    <property type="entry name" value="ACYL-COA DESATURASE"/>
    <property type="match status" value="1"/>
</dbReference>
<keyword evidence="9" id="KW-0443">Lipid metabolism</keyword>
<dbReference type="AlphaFoldDB" id="A0A437MSV4"/>
<evidence type="ECO:0000256" key="11">
    <source>
        <dbReference type="ARBA" id="ARBA00023160"/>
    </source>
</evidence>
<keyword evidence="4 12" id="KW-0812">Transmembrane</keyword>
<feature type="domain" description="Fatty acid desaturase" evidence="13">
    <location>
        <begin position="79"/>
        <end position="293"/>
    </location>
</feature>
<feature type="transmembrane region" description="Helical" evidence="12">
    <location>
        <begin position="47"/>
        <end position="68"/>
    </location>
</feature>
<evidence type="ECO:0000256" key="10">
    <source>
        <dbReference type="ARBA" id="ARBA00023136"/>
    </source>
</evidence>
<evidence type="ECO:0000256" key="5">
    <source>
        <dbReference type="ARBA" id="ARBA00022832"/>
    </source>
</evidence>
<feature type="transmembrane region" description="Helical" evidence="12">
    <location>
        <begin position="223"/>
        <end position="244"/>
    </location>
</feature>
<dbReference type="GO" id="GO:0006633">
    <property type="term" value="P:fatty acid biosynthetic process"/>
    <property type="evidence" value="ECO:0007669"/>
    <property type="project" value="UniProtKB-KW"/>
</dbReference>
<comment type="similarity">
    <text evidence="2">Belongs to the fatty acid desaturase type 2 family.</text>
</comment>
<gene>
    <name evidence="14" type="ORF">EOD41_12170</name>
</gene>
<keyword evidence="10 12" id="KW-0472">Membrane</keyword>
<dbReference type="Proteomes" id="UP000282759">
    <property type="component" value="Unassembled WGS sequence"/>
</dbReference>
<dbReference type="InterPro" id="IPR015876">
    <property type="entry name" value="Acyl-CoA_DS"/>
</dbReference>
<organism evidence="14 15">
    <name type="scientific">Mucilaginibacter limnophilus</name>
    <dbReference type="NCBI Taxonomy" id="1932778"/>
    <lineage>
        <taxon>Bacteria</taxon>
        <taxon>Pseudomonadati</taxon>
        <taxon>Bacteroidota</taxon>
        <taxon>Sphingobacteriia</taxon>
        <taxon>Sphingobacteriales</taxon>
        <taxon>Sphingobacteriaceae</taxon>
        <taxon>Mucilaginibacter</taxon>
    </lineage>
</organism>
<proteinExistence type="inferred from homology"/>
<keyword evidence="5" id="KW-0276">Fatty acid metabolism</keyword>
<reference evidence="14 15" key="1">
    <citation type="submission" date="2019-01" db="EMBL/GenBank/DDBJ databases">
        <authorList>
            <person name="Chen W.-M."/>
        </authorList>
    </citation>
    <scope>NUCLEOTIDE SEQUENCE [LARGE SCALE GENOMIC DNA]</scope>
    <source>
        <strain evidence="14 15">YBJ-36</strain>
    </source>
</reference>
<evidence type="ECO:0000313" key="14">
    <source>
        <dbReference type="EMBL" id="RVU00741.1"/>
    </source>
</evidence>
<dbReference type="GO" id="GO:0016020">
    <property type="term" value="C:membrane"/>
    <property type="evidence" value="ECO:0007669"/>
    <property type="project" value="UniProtKB-SubCell"/>
</dbReference>
<dbReference type="InterPro" id="IPR005804">
    <property type="entry name" value="FA_desaturase_dom"/>
</dbReference>
<name>A0A437MSV4_9SPHI</name>
<keyword evidence="15" id="KW-1185">Reference proteome</keyword>
<evidence type="ECO:0000256" key="7">
    <source>
        <dbReference type="ARBA" id="ARBA00023002"/>
    </source>
</evidence>
<evidence type="ECO:0000256" key="2">
    <source>
        <dbReference type="ARBA" id="ARBA00008749"/>
    </source>
</evidence>
<evidence type="ECO:0000256" key="4">
    <source>
        <dbReference type="ARBA" id="ARBA00022692"/>
    </source>
</evidence>
<feature type="transmembrane region" description="Helical" evidence="12">
    <location>
        <begin position="74"/>
        <end position="95"/>
    </location>
</feature>